<dbReference type="EMBL" id="MHWP01000024">
    <property type="protein sequence ID" value="OHB09953.1"/>
    <property type="molecule type" value="Genomic_DNA"/>
</dbReference>
<name>A0A1G2UKI9_9BACT</name>
<sequence length="95" mass="10510">MTILDQIAGKIIKEQELIIGPLAWEEAGHVIGLHAVDKKTWEVSIEESIDKRTVIDKLVAQYDRLFGRASREVSREAAAPFLTGLAPTEIPSSLK</sequence>
<dbReference type="Proteomes" id="UP000177202">
    <property type="component" value="Unassembled WGS sequence"/>
</dbReference>
<comment type="caution">
    <text evidence="1">The sequence shown here is derived from an EMBL/GenBank/DDBJ whole genome shotgun (WGS) entry which is preliminary data.</text>
</comment>
<gene>
    <name evidence="1" type="ORF">A3H60_00110</name>
</gene>
<proteinExistence type="predicted"/>
<organism evidence="1 2">
    <name type="scientific">Candidatus Zambryskibacteria bacterium RIFCSPLOWO2_02_FULL_44_12b</name>
    <dbReference type="NCBI Taxonomy" id="1802772"/>
    <lineage>
        <taxon>Bacteria</taxon>
        <taxon>Candidatus Zambryskiibacteriota</taxon>
    </lineage>
</organism>
<evidence type="ECO:0000313" key="1">
    <source>
        <dbReference type="EMBL" id="OHB09953.1"/>
    </source>
</evidence>
<evidence type="ECO:0000313" key="2">
    <source>
        <dbReference type="Proteomes" id="UP000177202"/>
    </source>
</evidence>
<dbReference type="AlphaFoldDB" id="A0A1G2UKI9"/>
<accession>A0A1G2UKI9</accession>
<dbReference type="STRING" id="1802772.A3H60_00110"/>
<protein>
    <submittedName>
        <fullName evidence="1">Uncharacterized protein</fullName>
    </submittedName>
</protein>
<reference evidence="1 2" key="1">
    <citation type="journal article" date="2016" name="Nat. Commun.">
        <title>Thousands of microbial genomes shed light on interconnected biogeochemical processes in an aquifer system.</title>
        <authorList>
            <person name="Anantharaman K."/>
            <person name="Brown C.T."/>
            <person name="Hug L.A."/>
            <person name="Sharon I."/>
            <person name="Castelle C.J."/>
            <person name="Probst A.J."/>
            <person name="Thomas B.C."/>
            <person name="Singh A."/>
            <person name="Wilkins M.J."/>
            <person name="Karaoz U."/>
            <person name="Brodie E.L."/>
            <person name="Williams K.H."/>
            <person name="Hubbard S.S."/>
            <person name="Banfield J.F."/>
        </authorList>
    </citation>
    <scope>NUCLEOTIDE SEQUENCE [LARGE SCALE GENOMIC DNA]</scope>
</reference>